<evidence type="ECO:0000313" key="3">
    <source>
        <dbReference type="Proteomes" id="UP001140949"/>
    </source>
</evidence>
<dbReference type="EMBL" id="JANAVB010018797">
    <property type="protein sequence ID" value="KAJ6829342.1"/>
    <property type="molecule type" value="Genomic_DNA"/>
</dbReference>
<proteinExistence type="predicted"/>
<sequence>MCLFVYYTVEYKRDSWEPIVV</sequence>
<dbReference type="Proteomes" id="UP001140949">
    <property type="component" value="Unassembled WGS sequence"/>
</dbReference>
<comment type="caution">
    <text evidence="2">The sequence shown here is derived from an EMBL/GenBank/DDBJ whole genome shotgun (WGS) entry which is preliminary data.</text>
</comment>
<dbReference type="AlphaFoldDB" id="A0AAX6GLF4"/>
<protein>
    <submittedName>
        <fullName evidence="2">Uncharacterized protein</fullName>
    </submittedName>
</protein>
<dbReference type="EMBL" id="JANAVB010032314">
    <property type="protein sequence ID" value="KAJ6810521.1"/>
    <property type="molecule type" value="Genomic_DNA"/>
</dbReference>
<evidence type="ECO:0000313" key="1">
    <source>
        <dbReference type="EMBL" id="KAJ6810521.1"/>
    </source>
</evidence>
<organism evidence="2 3">
    <name type="scientific">Iris pallida</name>
    <name type="common">Sweet iris</name>
    <dbReference type="NCBI Taxonomy" id="29817"/>
    <lineage>
        <taxon>Eukaryota</taxon>
        <taxon>Viridiplantae</taxon>
        <taxon>Streptophyta</taxon>
        <taxon>Embryophyta</taxon>
        <taxon>Tracheophyta</taxon>
        <taxon>Spermatophyta</taxon>
        <taxon>Magnoliopsida</taxon>
        <taxon>Liliopsida</taxon>
        <taxon>Asparagales</taxon>
        <taxon>Iridaceae</taxon>
        <taxon>Iridoideae</taxon>
        <taxon>Irideae</taxon>
        <taxon>Iris</taxon>
    </lineage>
</organism>
<gene>
    <name evidence="1" type="ORF">M6B38_156935</name>
    <name evidence="2" type="ORF">M6B38_358545</name>
</gene>
<name>A0AAX6GLF4_IRIPA</name>
<evidence type="ECO:0000313" key="2">
    <source>
        <dbReference type="EMBL" id="KAJ6829342.1"/>
    </source>
</evidence>
<accession>A0AAX6GLF4</accession>
<reference evidence="2" key="2">
    <citation type="submission" date="2023-04" db="EMBL/GenBank/DDBJ databases">
        <authorList>
            <person name="Bruccoleri R.E."/>
            <person name="Oakeley E.J."/>
            <person name="Faust A.-M."/>
            <person name="Dessus-Babus S."/>
            <person name="Altorfer M."/>
            <person name="Burckhardt D."/>
            <person name="Oertli M."/>
            <person name="Naumann U."/>
            <person name="Petersen F."/>
            <person name="Wong J."/>
        </authorList>
    </citation>
    <scope>NUCLEOTIDE SEQUENCE</scope>
    <source>
        <strain evidence="2">GSM-AAB239-AS_SAM_17_03QT</strain>
        <tissue evidence="2">Leaf</tissue>
    </source>
</reference>
<reference evidence="2" key="1">
    <citation type="journal article" date="2023" name="GigaByte">
        <title>Genome assembly of the bearded iris, Iris pallida Lam.</title>
        <authorList>
            <person name="Bruccoleri R.E."/>
            <person name="Oakeley E.J."/>
            <person name="Faust A.M.E."/>
            <person name="Altorfer M."/>
            <person name="Dessus-Babus S."/>
            <person name="Burckhardt D."/>
            <person name="Oertli M."/>
            <person name="Naumann U."/>
            <person name="Petersen F."/>
            <person name="Wong J."/>
        </authorList>
    </citation>
    <scope>NUCLEOTIDE SEQUENCE</scope>
    <source>
        <strain evidence="2">GSM-AAB239-AS_SAM_17_03QT</strain>
    </source>
</reference>
<keyword evidence="3" id="KW-1185">Reference proteome</keyword>